<comment type="subcellular location">
    <subcellularLocation>
        <location evidence="2">Endoplasmic reticulum membrane</location>
        <topology evidence="2">Single-pass type I membrane protein</topology>
    </subcellularLocation>
    <subcellularLocation>
        <location evidence="3">Golgi apparatus membrane</location>
        <topology evidence="3">Single-pass membrane protein</topology>
    </subcellularLocation>
</comment>
<dbReference type="InterPro" id="IPR015500">
    <property type="entry name" value="Peptidase_S8_subtilisin-rel"/>
</dbReference>
<dbReference type="Pfam" id="PF23090">
    <property type="entry name" value="MBTPS1_4th"/>
    <property type="match status" value="2"/>
</dbReference>
<evidence type="ECO:0000256" key="7">
    <source>
        <dbReference type="ARBA" id="ARBA00022670"/>
    </source>
</evidence>
<feature type="domain" description="Peptidase S8/S53" evidence="30">
    <location>
        <begin position="160"/>
        <end position="416"/>
    </location>
</feature>
<dbReference type="OrthoDB" id="1740355at2759"/>
<evidence type="ECO:0000256" key="25">
    <source>
        <dbReference type="ARBA" id="ARBA00067283"/>
    </source>
</evidence>
<keyword evidence="10 27" id="KW-0378">Hydrolase</keyword>
<evidence type="ECO:0000256" key="10">
    <source>
        <dbReference type="ARBA" id="ARBA00022801"/>
    </source>
</evidence>
<evidence type="ECO:0000256" key="9">
    <source>
        <dbReference type="ARBA" id="ARBA00022729"/>
    </source>
</evidence>
<dbReference type="GO" id="GO:0004252">
    <property type="term" value="F:serine-type endopeptidase activity"/>
    <property type="evidence" value="ECO:0007669"/>
    <property type="project" value="UniProtKB-UniRule"/>
</dbReference>
<dbReference type="Pfam" id="PF00082">
    <property type="entry name" value="Peptidase_S8"/>
    <property type="match status" value="1"/>
</dbReference>
<keyword evidence="6" id="KW-0597">Phosphoprotein</keyword>
<dbReference type="PRINTS" id="PR00723">
    <property type="entry name" value="SUBTILISIN"/>
</dbReference>
<evidence type="ECO:0000256" key="16">
    <source>
        <dbReference type="ARBA" id="ARBA00023034"/>
    </source>
</evidence>
<organism evidence="36">
    <name type="scientific">Drosophila rhopaloa</name>
    <name type="common">Fruit fly</name>
    <dbReference type="NCBI Taxonomy" id="1041015"/>
    <lineage>
        <taxon>Eukaryota</taxon>
        <taxon>Metazoa</taxon>
        <taxon>Ecdysozoa</taxon>
        <taxon>Arthropoda</taxon>
        <taxon>Hexapoda</taxon>
        <taxon>Insecta</taxon>
        <taxon>Pterygota</taxon>
        <taxon>Neoptera</taxon>
        <taxon>Endopterygota</taxon>
        <taxon>Diptera</taxon>
        <taxon>Brachycera</taxon>
        <taxon>Muscomorpha</taxon>
        <taxon>Ephydroidea</taxon>
        <taxon>Drosophilidae</taxon>
        <taxon>Drosophila</taxon>
        <taxon>Sophophora</taxon>
    </lineage>
</organism>
<evidence type="ECO:0000256" key="28">
    <source>
        <dbReference type="SAM" id="Phobius"/>
    </source>
</evidence>
<evidence type="ECO:0000259" key="33">
    <source>
        <dbReference type="Pfam" id="PF23094"/>
    </source>
</evidence>
<keyword evidence="15 28" id="KW-1133">Transmembrane helix</keyword>
<evidence type="ECO:0000259" key="32">
    <source>
        <dbReference type="Pfam" id="PF23090"/>
    </source>
</evidence>
<name>A0A6P4FFD0_DRORH</name>
<keyword evidence="13 27" id="KW-0720">Serine protease</keyword>
<evidence type="ECO:0000256" key="17">
    <source>
        <dbReference type="ARBA" id="ARBA00023098"/>
    </source>
</evidence>
<evidence type="ECO:0000256" key="20">
    <source>
        <dbReference type="ARBA" id="ARBA00023166"/>
    </source>
</evidence>
<dbReference type="EC" id="3.4.21.112" evidence="24"/>
<keyword evidence="14" id="KW-0106">Calcium</keyword>
<feature type="active site" description="Charge relay system" evidence="27">
    <location>
        <position position="200"/>
    </location>
</feature>
<dbReference type="Proteomes" id="UP001652680">
    <property type="component" value="Unassembled WGS sequence"/>
</dbReference>
<dbReference type="CDD" id="cd07479">
    <property type="entry name" value="Peptidases_S8_SKI-1_like"/>
    <property type="match status" value="1"/>
</dbReference>
<feature type="active site" description="Charge relay system" evidence="27">
    <location>
        <position position="365"/>
    </location>
</feature>
<evidence type="ECO:0000256" key="27">
    <source>
        <dbReference type="PROSITE-ProRule" id="PRU01240"/>
    </source>
</evidence>
<dbReference type="PROSITE" id="PS00138">
    <property type="entry name" value="SUBTILASE_SER"/>
    <property type="match status" value="1"/>
</dbReference>
<dbReference type="GeneID" id="108050666"/>
<evidence type="ECO:0000256" key="1">
    <source>
        <dbReference type="ARBA" id="ARBA00001913"/>
    </source>
</evidence>
<dbReference type="FunFam" id="3.40.50.200:FF:000008">
    <property type="entry name" value="Membrane-bound transcription factor site-1 protease preproprotein"/>
    <property type="match status" value="1"/>
</dbReference>
<dbReference type="InterPro" id="IPR034185">
    <property type="entry name" value="Site-1_peptidase_cat_dom"/>
</dbReference>
<keyword evidence="18 28" id="KW-0472">Membrane</keyword>
<dbReference type="InterPro" id="IPR055143">
    <property type="entry name" value="MBTP1_N"/>
</dbReference>
<dbReference type="Gene3D" id="3.40.50.200">
    <property type="entry name" value="Peptidase S8/S53 domain"/>
    <property type="match status" value="1"/>
</dbReference>
<evidence type="ECO:0000256" key="24">
    <source>
        <dbReference type="ARBA" id="ARBA00066596"/>
    </source>
</evidence>
<feature type="domain" description="Membrane-bound transcription factor site-1 protease-like N-terminal" evidence="31">
    <location>
        <begin position="23"/>
        <end position="106"/>
    </location>
</feature>
<keyword evidence="5" id="KW-0153">Cholesterol metabolism</keyword>
<evidence type="ECO:0000256" key="2">
    <source>
        <dbReference type="ARBA" id="ARBA00004115"/>
    </source>
</evidence>
<protein>
    <recommendedName>
        <fullName evidence="25">Membrane-bound transcription factor site-1 protease</fullName>
        <ecNumber evidence="24">3.4.21.112</ecNumber>
    </recommendedName>
    <alternativeName>
        <fullName evidence="26">Endopeptidase S1P</fullName>
    </alternativeName>
</protein>
<evidence type="ECO:0000256" key="13">
    <source>
        <dbReference type="ARBA" id="ARBA00022825"/>
    </source>
</evidence>
<evidence type="ECO:0000256" key="29">
    <source>
        <dbReference type="SAM" id="SignalP"/>
    </source>
</evidence>
<evidence type="ECO:0000313" key="34">
    <source>
        <dbReference type="EnsemblMetazoa" id="XP_016987934.1"/>
    </source>
</evidence>
<dbReference type="PROSITE" id="PS00137">
    <property type="entry name" value="SUBTILASE_HIS"/>
    <property type="match status" value="1"/>
</dbReference>
<keyword evidence="11" id="KW-0068">Autocatalytic cleavage</keyword>
<dbReference type="GO" id="GO:0000139">
    <property type="term" value="C:Golgi membrane"/>
    <property type="evidence" value="ECO:0007669"/>
    <property type="project" value="UniProtKB-SubCell"/>
</dbReference>
<gene>
    <name evidence="36" type="primary">LOC108050666</name>
    <name evidence="34" type="synonym">108050666</name>
</gene>
<evidence type="ECO:0000256" key="23">
    <source>
        <dbReference type="ARBA" id="ARBA00050826"/>
    </source>
</evidence>
<dbReference type="InterPro" id="IPR000209">
    <property type="entry name" value="Peptidase_S8/S53_dom"/>
</dbReference>
<dbReference type="GO" id="GO:0005789">
    <property type="term" value="C:endoplasmic reticulum membrane"/>
    <property type="evidence" value="ECO:0007669"/>
    <property type="project" value="UniProtKB-SubCell"/>
</dbReference>
<keyword evidence="8 28" id="KW-0812">Transmembrane</keyword>
<keyword evidence="17" id="KW-0443">Lipid metabolism</keyword>
<evidence type="ECO:0000256" key="3">
    <source>
        <dbReference type="ARBA" id="ARBA00004194"/>
    </source>
</evidence>
<dbReference type="InterPro" id="IPR050131">
    <property type="entry name" value="Peptidase_S8_subtilisin-like"/>
</dbReference>
<feature type="transmembrane region" description="Helical" evidence="28">
    <location>
        <begin position="987"/>
        <end position="1005"/>
    </location>
</feature>
<evidence type="ECO:0000259" key="31">
    <source>
        <dbReference type="Pfam" id="PF23001"/>
    </source>
</evidence>
<feature type="signal peptide" evidence="29">
    <location>
        <begin position="1"/>
        <end position="18"/>
    </location>
</feature>
<dbReference type="PANTHER" id="PTHR43806">
    <property type="entry name" value="PEPTIDASE S8"/>
    <property type="match status" value="1"/>
</dbReference>
<keyword evidence="20" id="KW-1207">Sterol metabolism</keyword>
<feature type="active site" description="Charge relay system" evidence="27">
    <location>
        <position position="169"/>
    </location>
</feature>
<keyword evidence="19" id="KW-0865">Zymogen</keyword>
<feature type="domain" description="MBTPS1 third" evidence="33">
    <location>
        <begin position="437"/>
        <end position="563"/>
    </location>
</feature>
<keyword evidence="22" id="KW-0753">Steroid metabolism</keyword>
<evidence type="ECO:0000256" key="15">
    <source>
        <dbReference type="ARBA" id="ARBA00022989"/>
    </source>
</evidence>
<evidence type="ECO:0000256" key="26">
    <source>
        <dbReference type="ARBA" id="ARBA00081324"/>
    </source>
</evidence>
<feature type="domain" description="MBTPS1 fourth" evidence="32">
    <location>
        <begin position="565"/>
        <end position="791"/>
    </location>
</feature>
<evidence type="ECO:0000313" key="36">
    <source>
        <dbReference type="RefSeq" id="XP_016987934.1"/>
    </source>
</evidence>
<dbReference type="InterPro" id="IPR036852">
    <property type="entry name" value="Peptidase_S8/S53_dom_sf"/>
</dbReference>
<evidence type="ECO:0000256" key="11">
    <source>
        <dbReference type="ARBA" id="ARBA00022813"/>
    </source>
</evidence>
<reference evidence="34" key="3">
    <citation type="submission" date="2025-05" db="UniProtKB">
        <authorList>
            <consortium name="EnsemblMetazoa"/>
        </authorList>
    </citation>
    <scope>IDENTIFICATION</scope>
</reference>
<reference evidence="36" key="2">
    <citation type="submission" date="2025-04" db="UniProtKB">
        <authorList>
            <consortium name="RefSeq"/>
        </authorList>
    </citation>
    <scope>IDENTIFICATION</scope>
</reference>
<evidence type="ECO:0000256" key="22">
    <source>
        <dbReference type="ARBA" id="ARBA00023221"/>
    </source>
</evidence>
<keyword evidence="12" id="KW-0256">Endoplasmic reticulum</keyword>
<evidence type="ECO:0000256" key="18">
    <source>
        <dbReference type="ARBA" id="ARBA00023136"/>
    </source>
</evidence>
<keyword evidence="35" id="KW-1185">Reference proteome</keyword>
<evidence type="ECO:0000313" key="35">
    <source>
        <dbReference type="Proteomes" id="UP001652680"/>
    </source>
</evidence>
<comment type="catalytic activity">
    <reaction evidence="23">
        <text>Processes precursors containing basic and hydrophobic/aliphatic residues at P4 and P2, respectively, with a relatively relaxed acceptance of amino acids at P1 and P3.</text>
        <dbReference type="EC" id="3.4.21.112"/>
    </reaction>
</comment>
<feature type="domain" description="MBTPS1 fourth" evidence="32">
    <location>
        <begin position="829"/>
        <end position="885"/>
    </location>
</feature>
<dbReference type="Pfam" id="PF23094">
    <property type="entry name" value="MBTPS1_3rd"/>
    <property type="match status" value="1"/>
</dbReference>
<comment type="cofactor">
    <cofactor evidence="1">
        <name>Ca(2+)</name>
        <dbReference type="ChEBI" id="CHEBI:29108"/>
    </cofactor>
</comment>
<evidence type="ECO:0000256" key="4">
    <source>
        <dbReference type="ARBA" id="ARBA00011073"/>
    </source>
</evidence>
<evidence type="ECO:0000256" key="5">
    <source>
        <dbReference type="ARBA" id="ARBA00022548"/>
    </source>
</evidence>
<dbReference type="SUPFAM" id="SSF52743">
    <property type="entry name" value="Subtilisin-like"/>
    <property type="match status" value="1"/>
</dbReference>
<dbReference type="InterPro" id="IPR057032">
    <property type="entry name" value="MBTPS1_4th"/>
</dbReference>
<dbReference type="CTD" id="40399"/>
<evidence type="ECO:0000256" key="6">
    <source>
        <dbReference type="ARBA" id="ARBA00022553"/>
    </source>
</evidence>
<sequence length="1011" mass="114109">MNVFTILVTISAICDINAFKTAIVPNEFIVHFRSKYFAPVRESYIKAKLLGSNITNWTIIPRANLAWQYPSDFDVLRIFAEDERSAKFIIERIKSHPSVKAVVPQRSVRRLLNYDPYSNYTNINRHSQGVLRNSNANNDRHRQVCSVLHANVLWKLGITGKGVKVAIFDTGLTKNHPHFRNVKERTNWTNEKSLDDKVSHGTFVAGVIASSRECLGFAPDADLYIFKVFTNSQVSYTSWFLDAFNYAIYRKINILNLSIGGPDFMDSPFVEKVLELSANNVIMISAAGNDGPLYGTLNNPGDQSDVIGVGGIQFDDKIAKFSSRGMTTWELPQGYGRLGLDIVTYGSQVEGSDVRKGCRRLSGTSVSSPVVAGVAALLISGAFKKLDLINPASLKQVLIEGAEKLPHYNMFEQGAGKLNLLKSMQLLLSYKPKISLIPSYLDFTSNYMWPYSSQSLYYGSSVVIANVTILNGISVTSHIVGNPKWIPDLDNHGQFLQISTQVSPIFWPWTGWMAVFIVVNKDGDNFEGVCKGSITLVVESFKESANETHLTEVELPLTIKVTQKPPRNKRILWDQYHSLRYPPRYIPRDDLKVKLDPLDWMADHIHTNFKDMYTHLRNVGYYIDVLREPFTCFNASDYGALLIVDPEKEFSDEEINTLKENVYNKGLNVVVFGDWYNTTVMKKIKFFDENTRQWWTPDTGGANVPALNDLLKPFGIAFGDFVGEGHFKLGDHSMYYASGAPLIKFPMNPGDILVGTKLNDQGLSIINSKTPKKEAKIDVPIFGMFQTKANSIESNEEIMSNAESNLVEIVPTDYVAIKNRVLLLRKKERSVNFAKINSYQTNNEGRIAVYGDSNCLDSTHLEKACYWLLITFLDFAINSHKSSLLQNLNRISEFHKSKRAPLPFRISNNNLILGSQNNICEKFDWLVATKREIVEERESSILEVVTKASEEYENVIKNLLDAEITKLTQNNDYFAGSQVPDSLTTPIIFMISLSLIVIILFLLFIRRNKKK</sequence>
<dbReference type="PROSITE" id="PS51892">
    <property type="entry name" value="SUBTILASE"/>
    <property type="match status" value="1"/>
</dbReference>
<keyword evidence="21" id="KW-0325">Glycoprotein</keyword>
<keyword evidence="9 29" id="KW-0732">Signal</keyword>
<dbReference type="RefSeq" id="XP_016987934.1">
    <property type="nucleotide sequence ID" value="XM_017132445.1"/>
</dbReference>
<dbReference type="PANTHER" id="PTHR43806:SF7">
    <property type="entry name" value="MEMBRANE-BOUND TRANSCRIPTION FACTOR SITE-1 PROTEASE"/>
    <property type="match status" value="1"/>
</dbReference>
<dbReference type="InterPro" id="IPR057060">
    <property type="entry name" value="MBTPS1_3rd"/>
</dbReference>
<dbReference type="GO" id="GO:0006508">
    <property type="term" value="P:proteolysis"/>
    <property type="evidence" value="ECO:0007669"/>
    <property type="project" value="UniProtKB-KW"/>
</dbReference>
<dbReference type="Pfam" id="PF23001">
    <property type="entry name" value="MBTP1_N"/>
    <property type="match status" value="1"/>
</dbReference>
<keyword evidence="7 27" id="KW-0645">Protease</keyword>
<feature type="chain" id="PRO_5028356245" description="Membrane-bound transcription factor site-1 protease" evidence="29">
    <location>
        <begin position="19"/>
        <end position="1011"/>
    </location>
</feature>
<reference evidence="35" key="1">
    <citation type="journal article" date="2021" name="Elife">
        <title>Highly contiguous assemblies of 101 drosophilid genomes.</title>
        <authorList>
            <person name="Kim B.Y."/>
            <person name="Wang J.R."/>
            <person name="Miller D.E."/>
            <person name="Barmina O."/>
            <person name="Delaney E."/>
            <person name="Thompson A."/>
            <person name="Comeault A.A."/>
            <person name="Peede D."/>
            <person name="D'Agostino E.R."/>
            <person name="Pelaez J."/>
            <person name="Aguilar J.M."/>
            <person name="Haji D."/>
            <person name="Matsunaga T."/>
            <person name="Armstrong E.E."/>
            <person name="Zych M."/>
            <person name="Ogawa Y."/>
            <person name="Stamenkovic-Radak M."/>
            <person name="Jelic M."/>
            <person name="Veselinovic M.S."/>
            <person name="Tanaskovic M."/>
            <person name="Eric P."/>
            <person name="Gao J.J."/>
            <person name="Katoh T.K."/>
            <person name="Toda M.J."/>
            <person name="Watabe H."/>
            <person name="Watada M."/>
            <person name="Davis J.S."/>
            <person name="Moyle L.C."/>
            <person name="Manoli G."/>
            <person name="Bertolini E."/>
            <person name="Kostal V."/>
            <person name="Hawley R.S."/>
            <person name="Takahashi A."/>
            <person name="Jones C.D."/>
            <person name="Price D.K."/>
            <person name="Whiteman N."/>
            <person name="Kopp A."/>
            <person name="Matute D.R."/>
            <person name="Petrov D.A."/>
        </authorList>
    </citation>
    <scope>NUCLEOTIDE SEQUENCE [LARGE SCALE GENOMIC DNA]</scope>
</reference>
<dbReference type="InterPro" id="IPR022398">
    <property type="entry name" value="Peptidase_S8_His-AS"/>
</dbReference>
<evidence type="ECO:0000256" key="21">
    <source>
        <dbReference type="ARBA" id="ARBA00023180"/>
    </source>
</evidence>
<dbReference type="InterPro" id="IPR023828">
    <property type="entry name" value="Peptidase_S8_Ser-AS"/>
</dbReference>
<comment type="similarity">
    <text evidence="4 27">Belongs to the peptidase S8 family.</text>
</comment>
<accession>A0A6P4FFD0</accession>
<evidence type="ECO:0000256" key="8">
    <source>
        <dbReference type="ARBA" id="ARBA00022692"/>
    </source>
</evidence>
<evidence type="ECO:0000259" key="30">
    <source>
        <dbReference type="Pfam" id="PF00082"/>
    </source>
</evidence>
<dbReference type="AlphaFoldDB" id="A0A6P4FFD0"/>
<evidence type="ECO:0000256" key="19">
    <source>
        <dbReference type="ARBA" id="ARBA00023145"/>
    </source>
</evidence>
<dbReference type="EnsemblMetazoa" id="XM_017132445.2">
    <property type="protein sequence ID" value="XP_016987934.1"/>
    <property type="gene ID" value="LOC108050666"/>
</dbReference>
<proteinExistence type="inferred from homology"/>
<evidence type="ECO:0000256" key="14">
    <source>
        <dbReference type="ARBA" id="ARBA00022837"/>
    </source>
</evidence>
<dbReference type="GO" id="GO:0008203">
    <property type="term" value="P:cholesterol metabolic process"/>
    <property type="evidence" value="ECO:0007669"/>
    <property type="project" value="UniProtKB-KW"/>
</dbReference>
<evidence type="ECO:0000256" key="12">
    <source>
        <dbReference type="ARBA" id="ARBA00022824"/>
    </source>
</evidence>
<keyword evidence="16" id="KW-0333">Golgi apparatus</keyword>